<evidence type="ECO:0000256" key="1">
    <source>
        <dbReference type="ARBA" id="ARBA00001033"/>
    </source>
</evidence>
<dbReference type="Gene3D" id="3.40.190.80">
    <property type="match status" value="1"/>
</dbReference>
<name>A0ABU2J916_9ACTN</name>
<evidence type="ECO:0000256" key="3">
    <source>
        <dbReference type="RuleBase" id="RU364068"/>
    </source>
</evidence>
<dbReference type="CDD" id="cd01639">
    <property type="entry name" value="IMPase"/>
    <property type="match status" value="1"/>
</dbReference>
<reference evidence="5" key="1">
    <citation type="submission" date="2023-07" db="EMBL/GenBank/DDBJ databases">
        <title>30 novel species of actinomycetes from the DSMZ collection.</title>
        <authorList>
            <person name="Nouioui I."/>
        </authorList>
    </citation>
    <scope>NUCLEOTIDE SEQUENCE [LARGE SCALE GENOMIC DNA]</scope>
    <source>
        <strain evidence="5">DSM 44399</strain>
    </source>
</reference>
<dbReference type="Gene3D" id="3.30.540.10">
    <property type="entry name" value="Fructose-1,6-Bisphosphatase, subunit A, domain 1"/>
    <property type="match status" value="1"/>
</dbReference>
<dbReference type="EC" id="3.1.3.25" evidence="3"/>
<sequence length="285" mass="29852">MTDRVSELPHGGSASPVELRDLAVELAAKAGDLMLGRRAAGFSVSTKSSATDVVTDADRAVEQMLRDELARLRPADSVLGEEGGEQAAEQYGEQARVDAPVRWVLDPIDGTVNFMLGLPQFSVSIAAQVAGRTVAGCVLNPSSGDLFSAALGEGAYLRGRRLSGPRAVPLDQAVVATGFGYDAARRARQGKAAGELLGHVGNLRRLGSAALDLCYLAAGWVDLYYEGPLGEWDFAAGLLIAQEAGVRTSGLRGRPPGTHLIAAAHPDVAEEFFTLLTDLGVADIE</sequence>
<dbReference type="InterPro" id="IPR033942">
    <property type="entry name" value="IMPase"/>
</dbReference>
<dbReference type="PRINTS" id="PR00377">
    <property type="entry name" value="IMPHPHTASES"/>
</dbReference>
<dbReference type="Pfam" id="PF00459">
    <property type="entry name" value="Inositol_P"/>
    <property type="match status" value="1"/>
</dbReference>
<comment type="catalytic activity">
    <reaction evidence="1 3">
        <text>a myo-inositol phosphate + H2O = myo-inositol + phosphate</text>
        <dbReference type="Rhea" id="RHEA:24056"/>
        <dbReference type="ChEBI" id="CHEBI:15377"/>
        <dbReference type="ChEBI" id="CHEBI:17268"/>
        <dbReference type="ChEBI" id="CHEBI:43474"/>
        <dbReference type="ChEBI" id="CHEBI:84139"/>
        <dbReference type="EC" id="3.1.3.25"/>
    </reaction>
</comment>
<evidence type="ECO:0000313" key="4">
    <source>
        <dbReference type="EMBL" id="MDT0260783.1"/>
    </source>
</evidence>
<dbReference type="Proteomes" id="UP001183176">
    <property type="component" value="Unassembled WGS sequence"/>
</dbReference>
<evidence type="ECO:0000256" key="2">
    <source>
        <dbReference type="ARBA" id="ARBA00001946"/>
    </source>
</evidence>
<dbReference type="InterPro" id="IPR000760">
    <property type="entry name" value="Inositol_monophosphatase-like"/>
</dbReference>
<evidence type="ECO:0000313" key="5">
    <source>
        <dbReference type="Proteomes" id="UP001183176"/>
    </source>
</evidence>
<keyword evidence="3" id="KW-0460">Magnesium</keyword>
<accession>A0ABU2J916</accession>
<keyword evidence="5" id="KW-1185">Reference proteome</keyword>
<dbReference type="PANTHER" id="PTHR20854">
    <property type="entry name" value="INOSITOL MONOPHOSPHATASE"/>
    <property type="match status" value="1"/>
</dbReference>
<dbReference type="EMBL" id="JAVREH010000004">
    <property type="protein sequence ID" value="MDT0260783.1"/>
    <property type="molecule type" value="Genomic_DNA"/>
</dbReference>
<comment type="caution">
    <text evidence="4">The sequence shown here is derived from an EMBL/GenBank/DDBJ whole genome shotgun (WGS) entry which is preliminary data.</text>
</comment>
<proteinExistence type="inferred from homology"/>
<comment type="similarity">
    <text evidence="3">Belongs to the inositol monophosphatase superfamily.</text>
</comment>
<dbReference type="SUPFAM" id="SSF56655">
    <property type="entry name" value="Carbohydrate phosphatase"/>
    <property type="match status" value="1"/>
</dbReference>
<dbReference type="RefSeq" id="WP_311421935.1">
    <property type="nucleotide sequence ID" value="NZ_JAVREH010000004.1"/>
</dbReference>
<gene>
    <name evidence="4" type="ORF">RM423_05175</name>
</gene>
<dbReference type="GO" id="GO:0016787">
    <property type="term" value="F:hydrolase activity"/>
    <property type="evidence" value="ECO:0007669"/>
    <property type="project" value="UniProtKB-KW"/>
</dbReference>
<keyword evidence="3" id="KW-0479">Metal-binding</keyword>
<organism evidence="4 5">
    <name type="scientific">Jatrophihabitans lederbergiae</name>
    <dbReference type="NCBI Taxonomy" id="3075547"/>
    <lineage>
        <taxon>Bacteria</taxon>
        <taxon>Bacillati</taxon>
        <taxon>Actinomycetota</taxon>
        <taxon>Actinomycetes</taxon>
        <taxon>Jatrophihabitantales</taxon>
        <taxon>Jatrophihabitantaceae</taxon>
        <taxon>Jatrophihabitans</taxon>
    </lineage>
</organism>
<keyword evidence="3 4" id="KW-0378">Hydrolase</keyword>
<comment type="cofactor">
    <cofactor evidence="2 3">
        <name>Mg(2+)</name>
        <dbReference type="ChEBI" id="CHEBI:18420"/>
    </cofactor>
</comment>
<dbReference type="PANTHER" id="PTHR20854:SF4">
    <property type="entry name" value="INOSITOL-1-MONOPHOSPHATASE-RELATED"/>
    <property type="match status" value="1"/>
</dbReference>
<protein>
    <recommendedName>
        <fullName evidence="3">Inositol-1-monophosphatase</fullName>
        <ecNumber evidence="3">3.1.3.25</ecNumber>
    </recommendedName>
</protein>